<sequence>MKVLITSPRAPVAIDWVSLALKSNHEVHLTDSLESSLAFFTYEQGRRPIYHKIAGPRYDFPSYAKAMIALINQVDLVIPTCEDIFYLEQLPLSDSNRAKCLMPEKDLIFQLHHKYAIYQIIKNPVGIIYPKTKLLESWSDLDQNQLSSTILKPVFSRFGKRGYSRY</sequence>
<dbReference type="Proteomes" id="UP000387692">
    <property type="component" value="Unassembled WGS sequence"/>
</dbReference>
<organism evidence="1 2">
    <name type="scientific">Streptococcus mitis</name>
    <dbReference type="NCBI Taxonomy" id="28037"/>
    <lineage>
        <taxon>Bacteria</taxon>
        <taxon>Bacillati</taxon>
        <taxon>Bacillota</taxon>
        <taxon>Bacilli</taxon>
        <taxon>Lactobacillales</taxon>
        <taxon>Streptococcaceae</taxon>
        <taxon>Streptococcus</taxon>
        <taxon>Streptococcus mitis group</taxon>
    </lineage>
</organism>
<dbReference type="AlphaFoldDB" id="A0A4U9XQP4"/>
<evidence type="ECO:0000313" key="2">
    <source>
        <dbReference type="Proteomes" id="UP000387692"/>
    </source>
</evidence>
<accession>A0A4U9XQP4</accession>
<name>A0A4U9XQP4_STRMT</name>
<evidence type="ECO:0000313" key="1">
    <source>
        <dbReference type="EMBL" id="VTS15352.1"/>
    </source>
</evidence>
<proteinExistence type="predicted"/>
<reference evidence="1 2" key="1">
    <citation type="submission" date="2019-05" db="EMBL/GenBank/DDBJ databases">
        <authorList>
            <consortium name="Pathogen Informatics"/>
        </authorList>
    </citation>
    <scope>NUCLEOTIDE SEQUENCE [LARGE SCALE GENOMIC DNA]</scope>
    <source>
        <strain evidence="1 2">NCTC11189</strain>
    </source>
</reference>
<dbReference type="EMBL" id="CABEHV010000001">
    <property type="protein sequence ID" value="VTS15352.1"/>
    <property type="molecule type" value="Genomic_DNA"/>
</dbReference>
<protein>
    <submittedName>
        <fullName evidence="1">Uncharacterized protein</fullName>
    </submittedName>
</protein>
<gene>
    <name evidence="1" type="ORF">NCTC11189_00002</name>
</gene>